<accession>A0A2G6E9Z2</accession>
<feature type="domain" description="Aminoglycoside phosphotransferase" evidence="1">
    <location>
        <begin position="65"/>
        <end position="266"/>
    </location>
</feature>
<organism evidence="3 4">
    <name type="scientific">candidate division KSB3 bacterium</name>
    <dbReference type="NCBI Taxonomy" id="2044937"/>
    <lineage>
        <taxon>Bacteria</taxon>
        <taxon>candidate division KSB3</taxon>
    </lineage>
</organism>
<dbReference type="Gene3D" id="3.30.200.20">
    <property type="entry name" value="Phosphorylase Kinase, domain 1"/>
    <property type="match status" value="1"/>
</dbReference>
<dbReference type="PANTHER" id="PTHR30448:SF0">
    <property type="entry name" value="RNASE ADAPTER PROTEIN RAPZ"/>
    <property type="match status" value="1"/>
</dbReference>
<dbReference type="SUPFAM" id="SSF56112">
    <property type="entry name" value="Protein kinase-like (PK-like)"/>
    <property type="match status" value="1"/>
</dbReference>
<dbReference type="InterPro" id="IPR005337">
    <property type="entry name" value="RapZ-like"/>
</dbReference>
<evidence type="ECO:0000313" key="3">
    <source>
        <dbReference type="EMBL" id="PID58672.1"/>
    </source>
</evidence>
<dbReference type="Pfam" id="PF22740">
    <property type="entry name" value="PapZ_C"/>
    <property type="match status" value="1"/>
</dbReference>
<dbReference type="Gene3D" id="3.90.1200.10">
    <property type="match status" value="1"/>
</dbReference>
<dbReference type="AlphaFoldDB" id="A0A2G6E9Z2"/>
<sequence>MLCRTVGIVSLNTQIKDTLIELFSDWAGEDARDIAALPPSGSYREYYRIRSDRLSALGVFNPDRKENVAFLDFSRHFLQKGLPVPAIYADAPERNMYLIQDLGDSTLFSYLTQQRLNGDFPDELTATYKRVLSELPKFQVLAGQDLNYDVCYPRRKFDKQSMLWDLNYFKYYFLKLARIPFDEQDLEDDFQTLTEYLLRTDCDYFMYRDFQSRNIMLYQDRPYFIDYQGGRRGALQYDVASLLFDAKADIPHPLRQELLTHYVQALSALIALNEQEFFDYYYGYVCIRIMQAMGAYGFRGFYEKKLHFLQSVPYALNNLRWLLNTIELPIRVPALLDVFYRLVDSEEWRNFDDMSPRLTVRINSFSYRRGIPVDESGHGGGFVFDCRSLPNPGHNERYRQLDGSAPEEIEFFEHHTDVEDFLQNIYALIQRSVENFQQRNFQTMMVSFGGTGGQHRSVYCAERLAGHLRSRYRLTLTIRHLELEMK</sequence>
<dbReference type="Pfam" id="PF01636">
    <property type="entry name" value="APH"/>
    <property type="match status" value="1"/>
</dbReference>
<evidence type="ECO:0000259" key="1">
    <source>
        <dbReference type="Pfam" id="PF01636"/>
    </source>
</evidence>
<name>A0A2G6E9Z2_9BACT</name>
<dbReference type="InterPro" id="IPR002575">
    <property type="entry name" value="Aminoglycoside_PTrfase"/>
</dbReference>
<dbReference type="Proteomes" id="UP000229740">
    <property type="component" value="Unassembled WGS sequence"/>
</dbReference>
<proteinExistence type="predicted"/>
<evidence type="ECO:0000259" key="2">
    <source>
        <dbReference type="Pfam" id="PF22740"/>
    </source>
</evidence>
<protein>
    <submittedName>
        <fullName evidence="3">Phosphotransferase enzyme family protein</fullName>
    </submittedName>
</protein>
<feature type="domain" description="RapZ C-terminal" evidence="2">
    <location>
        <begin position="359"/>
        <end position="482"/>
    </location>
</feature>
<keyword evidence="3" id="KW-0808">Transferase</keyword>
<dbReference type="PANTHER" id="PTHR30448">
    <property type="entry name" value="RNASE ADAPTER PROTEIN RAPZ"/>
    <property type="match status" value="1"/>
</dbReference>
<evidence type="ECO:0000313" key="4">
    <source>
        <dbReference type="Proteomes" id="UP000229740"/>
    </source>
</evidence>
<reference evidence="3 4" key="1">
    <citation type="submission" date="2017-10" db="EMBL/GenBank/DDBJ databases">
        <title>Novel microbial diversity and functional potential in the marine mammal oral microbiome.</title>
        <authorList>
            <person name="Dudek N.K."/>
            <person name="Sun C.L."/>
            <person name="Burstein D."/>
            <person name="Kantor R.S."/>
            <person name="Aliaga Goltsman D.S."/>
            <person name="Bik E.M."/>
            <person name="Thomas B.C."/>
            <person name="Banfield J.F."/>
            <person name="Relman D.A."/>
        </authorList>
    </citation>
    <scope>NUCLEOTIDE SEQUENCE [LARGE SCALE GENOMIC DNA]</scope>
    <source>
        <strain evidence="3">DOLZORAL124_49_17</strain>
    </source>
</reference>
<comment type="caution">
    <text evidence="3">The sequence shown here is derived from an EMBL/GenBank/DDBJ whole genome shotgun (WGS) entry which is preliminary data.</text>
</comment>
<dbReference type="InterPro" id="IPR053931">
    <property type="entry name" value="RapZ_C"/>
</dbReference>
<dbReference type="GO" id="GO:0005524">
    <property type="term" value="F:ATP binding"/>
    <property type="evidence" value="ECO:0007669"/>
    <property type="project" value="InterPro"/>
</dbReference>
<dbReference type="InterPro" id="IPR011009">
    <property type="entry name" value="Kinase-like_dom_sf"/>
</dbReference>
<gene>
    <name evidence="3" type="ORF">CSB45_02845</name>
</gene>
<dbReference type="GO" id="GO:0016740">
    <property type="term" value="F:transferase activity"/>
    <property type="evidence" value="ECO:0007669"/>
    <property type="project" value="UniProtKB-KW"/>
</dbReference>
<dbReference type="EMBL" id="PDPS01000022">
    <property type="protein sequence ID" value="PID58672.1"/>
    <property type="molecule type" value="Genomic_DNA"/>
</dbReference>